<proteinExistence type="predicted"/>
<evidence type="ECO:0000259" key="1">
    <source>
        <dbReference type="PROSITE" id="PS51841"/>
    </source>
</evidence>
<organism evidence="2 3">
    <name type="scientific">Candidatus Woesebacteria bacterium RIFOXYA1_FULL_40_18</name>
    <dbReference type="NCBI Taxonomy" id="1802532"/>
    <lineage>
        <taxon>Bacteria</taxon>
        <taxon>Candidatus Woeseibacteriota</taxon>
    </lineage>
</organism>
<sequence>MKTILKLAILILILAIPQIGVSNSYFTDSENIEGNSISTGVWGEPTVPEVVINEVMWMGSTVNYRDEWIELRNMTGSPVDIGQWTIEKVTDTGTRILHIPASRTIPSNGYFLIANYPKTSANSALNIDINEVNNSIELLNSGNGNLILKDRDGNIVDQAKGDTWPAGFSDGTSSGLHKSMERNDIPGDGLLVASWHTCIDSHCNDTTYWDTEGNNYGTPGSPNLSRNDSTETNLNFYTLGEHSVGFRLTGEGLSLFDKAEYTITYNSDQGEQAMKGSIDIGDKSEVEVNNLLLGTCSSGGICVYNSGVDTVKLEIILSGPITRTLSTHL</sequence>
<dbReference type="Gene3D" id="2.60.40.1260">
    <property type="entry name" value="Lamin Tail domain"/>
    <property type="match status" value="1"/>
</dbReference>
<evidence type="ECO:0000313" key="2">
    <source>
        <dbReference type="EMBL" id="OGM76417.1"/>
    </source>
</evidence>
<comment type="caution">
    <text evidence="2">The sequence shown here is derived from an EMBL/GenBank/DDBJ whole genome shotgun (WGS) entry which is preliminary data.</text>
</comment>
<dbReference type="Pfam" id="PF00932">
    <property type="entry name" value="LTD"/>
    <property type="match status" value="1"/>
</dbReference>
<dbReference type="AlphaFoldDB" id="A0A1F8CJ91"/>
<dbReference type="STRING" id="1802532.A2210_00210"/>
<name>A0A1F8CJ91_9BACT</name>
<gene>
    <name evidence="2" type="ORF">A2210_00210</name>
</gene>
<accession>A0A1F8CJ91</accession>
<dbReference type="InterPro" id="IPR001322">
    <property type="entry name" value="Lamin_tail_dom"/>
</dbReference>
<dbReference type="PROSITE" id="PS51841">
    <property type="entry name" value="LTD"/>
    <property type="match status" value="1"/>
</dbReference>
<dbReference type="InterPro" id="IPR036415">
    <property type="entry name" value="Lamin_tail_dom_sf"/>
</dbReference>
<protein>
    <recommendedName>
        <fullName evidence="1">LTD domain-containing protein</fullName>
    </recommendedName>
</protein>
<dbReference type="Proteomes" id="UP000177855">
    <property type="component" value="Unassembled WGS sequence"/>
</dbReference>
<dbReference type="EMBL" id="MGHS01000029">
    <property type="protein sequence ID" value="OGM76417.1"/>
    <property type="molecule type" value="Genomic_DNA"/>
</dbReference>
<dbReference type="SUPFAM" id="SSF74853">
    <property type="entry name" value="Lamin A/C globular tail domain"/>
    <property type="match status" value="1"/>
</dbReference>
<reference evidence="2 3" key="1">
    <citation type="journal article" date="2016" name="Nat. Commun.">
        <title>Thousands of microbial genomes shed light on interconnected biogeochemical processes in an aquifer system.</title>
        <authorList>
            <person name="Anantharaman K."/>
            <person name="Brown C.T."/>
            <person name="Hug L.A."/>
            <person name="Sharon I."/>
            <person name="Castelle C.J."/>
            <person name="Probst A.J."/>
            <person name="Thomas B.C."/>
            <person name="Singh A."/>
            <person name="Wilkins M.J."/>
            <person name="Karaoz U."/>
            <person name="Brodie E.L."/>
            <person name="Williams K.H."/>
            <person name="Hubbard S.S."/>
            <person name="Banfield J.F."/>
        </authorList>
    </citation>
    <scope>NUCLEOTIDE SEQUENCE [LARGE SCALE GENOMIC DNA]</scope>
</reference>
<feature type="domain" description="LTD" evidence="1">
    <location>
        <begin position="38"/>
        <end position="166"/>
    </location>
</feature>
<evidence type="ECO:0000313" key="3">
    <source>
        <dbReference type="Proteomes" id="UP000177855"/>
    </source>
</evidence>